<keyword evidence="8 9" id="KW-0472">Membrane</keyword>
<dbReference type="RefSeq" id="WP_048919198.1">
    <property type="nucleotide sequence ID" value="NZ_CP010777.1"/>
</dbReference>
<organism evidence="11 12">
    <name type="scientific">Rufibacter radiotolerans</name>
    <dbReference type="NCBI Taxonomy" id="1379910"/>
    <lineage>
        <taxon>Bacteria</taxon>
        <taxon>Pseudomonadati</taxon>
        <taxon>Bacteroidota</taxon>
        <taxon>Cytophagia</taxon>
        <taxon>Cytophagales</taxon>
        <taxon>Hymenobacteraceae</taxon>
        <taxon>Rufibacter</taxon>
    </lineage>
</organism>
<evidence type="ECO:0000256" key="2">
    <source>
        <dbReference type="ARBA" id="ARBA00004141"/>
    </source>
</evidence>
<evidence type="ECO:0000313" key="12">
    <source>
        <dbReference type="Proteomes" id="UP000036458"/>
    </source>
</evidence>
<dbReference type="GO" id="GO:0017004">
    <property type="term" value="P:cytochrome complex assembly"/>
    <property type="evidence" value="ECO:0007669"/>
    <property type="project" value="UniProtKB-KW"/>
</dbReference>
<evidence type="ECO:0000256" key="1">
    <source>
        <dbReference type="ARBA" id="ARBA00002442"/>
    </source>
</evidence>
<dbReference type="PANTHER" id="PTHR30071">
    <property type="entry name" value="HEME EXPORTER PROTEIN C"/>
    <property type="match status" value="1"/>
</dbReference>
<comment type="subcellular location">
    <subcellularLocation>
        <location evidence="2">Membrane</location>
        <topology evidence="2">Multi-pass membrane protein</topology>
    </subcellularLocation>
</comment>
<dbReference type="STRING" id="1379910.TH63_00505"/>
<comment type="function">
    <text evidence="1">Required for the export of heme to the periplasm for the biogenesis of c-type cytochromes.</text>
</comment>
<dbReference type="PRINTS" id="PR01386">
    <property type="entry name" value="CCMCBIOGNSIS"/>
</dbReference>
<dbReference type="Proteomes" id="UP000036458">
    <property type="component" value="Chromosome"/>
</dbReference>
<reference evidence="11 12" key="1">
    <citation type="submission" date="2015-01" db="EMBL/GenBank/DDBJ databases">
        <title>Rufibacter sp./DG31D/ whole genome sequencing.</title>
        <authorList>
            <person name="Kim M.K."/>
            <person name="Srinivasan S."/>
            <person name="Lee J.-J."/>
        </authorList>
    </citation>
    <scope>NUCLEOTIDE SEQUENCE [LARGE SCALE GENOMIC DNA]</scope>
    <source>
        <strain evidence="11 12">DG31D</strain>
    </source>
</reference>
<dbReference type="OrthoDB" id="9814290at2"/>
<evidence type="ECO:0000256" key="5">
    <source>
        <dbReference type="ARBA" id="ARBA00022692"/>
    </source>
</evidence>
<dbReference type="EMBL" id="CP010777">
    <property type="protein sequence ID" value="AKQ44459.1"/>
    <property type="molecule type" value="Genomic_DNA"/>
</dbReference>
<dbReference type="GO" id="GO:0015232">
    <property type="term" value="F:heme transmembrane transporter activity"/>
    <property type="evidence" value="ECO:0007669"/>
    <property type="project" value="InterPro"/>
</dbReference>
<evidence type="ECO:0000256" key="6">
    <source>
        <dbReference type="ARBA" id="ARBA00022748"/>
    </source>
</evidence>
<dbReference type="Pfam" id="PF01578">
    <property type="entry name" value="Cytochrom_C_asm"/>
    <property type="match status" value="1"/>
</dbReference>
<evidence type="ECO:0000313" key="11">
    <source>
        <dbReference type="EMBL" id="AKQ44459.1"/>
    </source>
</evidence>
<feature type="transmembrane region" description="Helical" evidence="9">
    <location>
        <begin position="73"/>
        <end position="93"/>
    </location>
</feature>
<feature type="transmembrane region" description="Helical" evidence="9">
    <location>
        <begin position="39"/>
        <end position="61"/>
    </location>
</feature>
<proteinExistence type="inferred from homology"/>
<evidence type="ECO:0000256" key="9">
    <source>
        <dbReference type="SAM" id="Phobius"/>
    </source>
</evidence>
<dbReference type="InterPro" id="IPR003557">
    <property type="entry name" value="Cyt_c_biogenesis_CcmC"/>
</dbReference>
<evidence type="ECO:0000256" key="4">
    <source>
        <dbReference type="ARBA" id="ARBA00016463"/>
    </source>
</evidence>
<keyword evidence="7 9" id="KW-1133">Transmembrane helix</keyword>
<keyword evidence="5 9" id="KW-0812">Transmembrane</keyword>
<dbReference type="PATRIC" id="fig|1379910.4.peg.105"/>
<name>A0A0H4VL07_9BACT</name>
<feature type="transmembrane region" description="Helical" evidence="9">
    <location>
        <begin position="187"/>
        <end position="206"/>
    </location>
</feature>
<dbReference type="InterPro" id="IPR002541">
    <property type="entry name" value="Cyt_c_assembly"/>
</dbReference>
<protein>
    <recommendedName>
        <fullName evidence="4">Heme exporter protein C</fullName>
    </recommendedName>
</protein>
<keyword evidence="6" id="KW-0201">Cytochrome c-type biogenesis</keyword>
<dbReference type="AlphaFoldDB" id="A0A0H4VL07"/>
<accession>A0A0H4VL07</accession>
<sequence length="221" mass="25432">MKLAWWKWLTIVLLLYTVAMGMLSEVPRLAILNETIRNLYFHVPMWFGMILILLISVVYSIKYLRNPLSRNDIIAYEAAKVGILFGVLGIVTGMEWARFTWGEFWSNDPKQNASAIGLLIYFAYLILRGSFQDHQQRARISAVYNIFAFAALIPLLFILPRLTDSLHPGNGGNPGFNSYDLDSRLRAVFYPAVLGWALLGVWMVHLRTRLEVLKQRFYENA</sequence>
<dbReference type="PANTHER" id="PTHR30071:SF1">
    <property type="entry name" value="CYTOCHROME B_B6 PROTEIN-RELATED"/>
    <property type="match status" value="1"/>
</dbReference>
<evidence type="ECO:0000256" key="3">
    <source>
        <dbReference type="ARBA" id="ARBA00005840"/>
    </source>
</evidence>
<evidence type="ECO:0000256" key="8">
    <source>
        <dbReference type="ARBA" id="ARBA00023136"/>
    </source>
</evidence>
<feature type="transmembrane region" description="Helical" evidence="9">
    <location>
        <begin position="143"/>
        <end position="162"/>
    </location>
</feature>
<feature type="transmembrane region" description="Helical" evidence="9">
    <location>
        <begin position="113"/>
        <end position="131"/>
    </location>
</feature>
<feature type="domain" description="Cytochrome c assembly protein" evidence="10">
    <location>
        <begin position="14"/>
        <end position="153"/>
    </location>
</feature>
<dbReference type="InterPro" id="IPR045062">
    <property type="entry name" value="Cyt_c_biogenesis_CcsA/CcmC"/>
</dbReference>
<comment type="similarity">
    <text evidence="3">Belongs to the CcmC/CycZ/HelC family.</text>
</comment>
<dbReference type="KEGG" id="ruf:TH63_00505"/>
<dbReference type="GO" id="GO:0005886">
    <property type="term" value="C:plasma membrane"/>
    <property type="evidence" value="ECO:0007669"/>
    <property type="project" value="TreeGrafter"/>
</dbReference>
<keyword evidence="12" id="KW-1185">Reference proteome</keyword>
<gene>
    <name evidence="11" type="ORF">TH63_00505</name>
</gene>
<evidence type="ECO:0000259" key="10">
    <source>
        <dbReference type="Pfam" id="PF01578"/>
    </source>
</evidence>
<dbReference type="GO" id="GO:0020037">
    <property type="term" value="F:heme binding"/>
    <property type="evidence" value="ECO:0007669"/>
    <property type="project" value="InterPro"/>
</dbReference>
<evidence type="ECO:0000256" key="7">
    <source>
        <dbReference type="ARBA" id="ARBA00022989"/>
    </source>
</evidence>